<name>A0ACB7IRK6_PLECO</name>
<evidence type="ECO:0000313" key="2">
    <source>
        <dbReference type="Proteomes" id="UP000824881"/>
    </source>
</evidence>
<gene>
    <name evidence="1" type="ORF">CCMSSC00406_0004041</name>
</gene>
<dbReference type="EMBL" id="WQMT02000007">
    <property type="protein sequence ID" value="KAG9220585.1"/>
    <property type="molecule type" value="Genomic_DNA"/>
</dbReference>
<accession>A0ACB7IRK6</accession>
<sequence length="220" mass="23932">MPANPDSAQTQSRQGSYTRTEHSRVTSQSSDFRAPSQAHTAPAVLQDPIPAPTVTHIDYPSTQSQPQAAPAAGQGATETEFADKIPADDGDKPPPASHGHPFGNFYTRGPRRTYTTRYEQERIHRAELRAIRESVATIPGALIKNLSTMTAGYLAQMELMLTRVMSNAVSTGIAIGMGAKPPSMSFALSHSPMIGRVSGEHWVFLVDQVMARLFVHLFVY</sequence>
<evidence type="ECO:0000313" key="1">
    <source>
        <dbReference type="EMBL" id="KAG9220585.1"/>
    </source>
</evidence>
<proteinExistence type="predicted"/>
<protein>
    <submittedName>
        <fullName evidence="1">Uncharacterized protein</fullName>
    </submittedName>
</protein>
<reference evidence="1 2" key="1">
    <citation type="journal article" date="2021" name="Appl. Environ. Microbiol.">
        <title>Genetic linkage and physical mapping for an oyster mushroom Pleurotus cornucopiae and QTL analysis for the trait cap color.</title>
        <authorList>
            <person name="Zhang Y."/>
            <person name="Gao W."/>
            <person name="Sonnenberg A."/>
            <person name="Chen Q."/>
            <person name="Zhang J."/>
            <person name="Huang C."/>
        </authorList>
    </citation>
    <scope>NUCLEOTIDE SEQUENCE [LARGE SCALE GENOMIC DNA]</scope>
    <source>
        <strain evidence="1">CCMSSC00406</strain>
    </source>
</reference>
<dbReference type="Proteomes" id="UP000824881">
    <property type="component" value="Unassembled WGS sequence"/>
</dbReference>
<keyword evidence="2" id="KW-1185">Reference proteome</keyword>
<organism evidence="1 2">
    <name type="scientific">Pleurotus cornucopiae</name>
    <name type="common">Cornucopia mushroom</name>
    <dbReference type="NCBI Taxonomy" id="5321"/>
    <lineage>
        <taxon>Eukaryota</taxon>
        <taxon>Fungi</taxon>
        <taxon>Dikarya</taxon>
        <taxon>Basidiomycota</taxon>
        <taxon>Agaricomycotina</taxon>
        <taxon>Agaricomycetes</taxon>
        <taxon>Agaricomycetidae</taxon>
        <taxon>Agaricales</taxon>
        <taxon>Pleurotineae</taxon>
        <taxon>Pleurotaceae</taxon>
        <taxon>Pleurotus</taxon>
    </lineage>
</organism>
<comment type="caution">
    <text evidence="1">The sequence shown here is derived from an EMBL/GenBank/DDBJ whole genome shotgun (WGS) entry which is preliminary data.</text>
</comment>